<dbReference type="AlphaFoldDB" id="A0A8R7P9P4"/>
<proteinExistence type="predicted"/>
<dbReference type="EnsemblPlants" id="TuG1812G0200000620.01.T01">
    <property type="protein sequence ID" value="TuG1812G0200000620.01.T01.cds356488"/>
    <property type="gene ID" value="TuG1812G0200000620.01"/>
</dbReference>
<evidence type="ECO:0000256" key="1">
    <source>
        <dbReference type="SAM" id="Phobius"/>
    </source>
</evidence>
<dbReference type="Gramene" id="TuG1812G0200000620.01.T01">
    <property type="protein sequence ID" value="TuG1812G0200000620.01.T01.cds356488"/>
    <property type="gene ID" value="TuG1812G0200000620.01"/>
</dbReference>
<keyword evidence="3" id="KW-1185">Reference proteome</keyword>
<feature type="transmembrane region" description="Helical" evidence="1">
    <location>
        <begin position="73"/>
        <end position="94"/>
    </location>
</feature>
<accession>A0A8R7P9P4</accession>
<reference evidence="2" key="3">
    <citation type="submission" date="2022-06" db="UniProtKB">
        <authorList>
            <consortium name="EnsemblPlants"/>
        </authorList>
    </citation>
    <scope>IDENTIFICATION</scope>
</reference>
<keyword evidence="1" id="KW-1133">Transmembrane helix</keyword>
<organism evidence="2 3">
    <name type="scientific">Triticum urartu</name>
    <name type="common">Red wild einkorn</name>
    <name type="synonym">Crithodium urartu</name>
    <dbReference type="NCBI Taxonomy" id="4572"/>
    <lineage>
        <taxon>Eukaryota</taxon>
        <taxon>Viridiplantae</taxon>
        <taxon>Streptophyta</taxon>
        <taxon>Embryophyta</taxon>
        <taxon>Tracheophyta</taxon>
        <taxon>Spermatophyta</taxon>
        <taxon>Magnoliopsida</taxon>
        <taxon>Liliopsida</taxon>
        <taxon>Poales</taxon>
        <taxon>Poaceae</taxon>
        <taxon>BOP clade</taxon>
        <taxon>Pooideae</taxon>
        <taxon>Triticodae</taxon>
        <taxon>Triticeae</taxon>
        <taxon>Triticinae</taxon>
        <taxon>Triticum</taxon>
    </lineage>
</organism>
<protein>
    <submittedName>
        <fullName evidence="2">Uncharacterized protein</fullName>
    </submittedName>
</protein>
<evidence type="ECO:0000313" key="3">
    <source>
        <dbReference type="Proteomes" id="UP000015106"/>
    </source>
</evidence>
<name>A0A8R7P9P4_TRIUA</name>
<keyword evidence="1" id="KW-0812">Transmembrane</keyword>
<dbReference type="Proteomes" id="UP000015106">
    <property type="component" value="Chromosome 2"/>
</dbReference>
<evidence type="ECO:0000313" key="2">
    <source>
        <dbReference type="EnsemblPlants" id="TuG1812G0200000620.01.T01.cds356488"/>
    </source>
</evidence>
<reference evidence="3" key="1">
    <citation type="journal article" date="2013" name="Nature">
        <title>Draft genome of the wheat A-genome progenitor Triticum urartu.</title>
        <authorList>
            <person name="Ling H.Q."/>
            <person name="Zhao S."/>
            <person name="Liu D."/>
            <person name="Wang J."/>
            <person name="Sun H."/>
            <person name="Zhang C."/>
            <person name="Fan H."/>
            <person name="Li D."/>
            <person name="Dong L."/>
            <person name="Tao Y."/>
            <person name="Gao C."/>
            <person name="Wu H."/>
            <person name="Li Y."/>
            <person name="Cui Y."/>
            <person name="Guo X."/>
            <person name="Zheng S."/>
            <person name="Wang B."/>
            <person name="Yu K."/>
            <person name="Liang Q."/>
            <person name="Yang W."/>
            <person name="Lou X."/>
            <person name="Chen J."/>
            <person name="Feng M."/>
            <person name="Jian J."/>
            <person name="Zhang X."/>
            <person name="Luo G."/>
            <person name="Jiang Y."/>
            <person name="Liu J."/>
            <person name="Wang Z."/>
            <person name="Sha Y."/>
            <person name="Zhang B."/>
            <person name="Wu H."/>
            <person name="Tang D."/>
            <person name="Shen Q."/>
            <person name="Xue P."/>
            <person name="Zou S."/>
            <person name="Wang X."/>
            <person name="Liu X."/>
            <person name="Wang F."/>
            <person name="Yang Y."/>
            <person name="An X."/>
            <person name="Dong Z."/>
            <person name="Zhang K."/>
            <person name="Zhang X."/>
            <person name="Luo M.C."/>
            <person name="Dvorak J."/>
            <person name="Tong Y."/>
            <person name="Wang J."/>
            <person name="Yang H."/>
            <person name="Li Z."/>
            <person name="Wang D."/>
            <person name="Zhang A."/>
            <person name="Wang J."/>
        </authorList>
    </citation>
    <scope>NUCLEOTIDE SEQUENCE</scope>
    <source>
        <strain evidence="3">cv. G1812</strain>
    </source>
</reference>
<reference evidence="2" key="2">
    <citation type="submission" date="2018-03" db="EMBL/GenBank/DDBJ databases">
        <title>The Triticum urartu genome reveals the dynamic nature of wheat genome evolution.</title>
        <authorList>
            <person name="Ling H."/>
            <person name="Ma B."/>
            <person name="Shi X."/>
            <person name="Liu H."/>
            <person name="Dong L."/>
            <person name="Sun H."/>
            <person name="Cao Y."/>
            <person name="Gao Q."/>
            <person name="Zheng S."/>
            <person name="Li Y."/>
            <person name="Yu Y."/>
            <person name="Du H."/>
            <person name="Qi M."/>
            <person name="Li Y."/>
            <person name="Yu H."/>
            <person name="Cui Y."/>
            <person name="Wang N."/>
            <person name="Chen C."/>
            <person name="Wu H."/>
            <person name="Zhao Y."/>
            <person name="Zhang J."/>
            <person name="Li Y."/>
            <person name="Zhou W."/>
            <person name="Zhang B."/>
            <person name="Hu W."/>
            <person name="Eijk M."/>
            <person name="Tang J."/>
            <person name="Witsenboer H."/>
            <person name="Zhao S."/>
            <person name="Li Z."/>
            <person name="Zhang A."/>
            <person name="Wang D."/>
            <person name="Liang C."/>
        </authorList>
    </citation>
    <scope>NUCLEOTIDE SEQUENCE [LARGE SCALE GENOMIC DNA]</scope>
    <source>
        <strain evidence="2">cv. G1812</strain>
    </source>
</reference>
<keyword evidence="1" id="KW-0472">Membrane</keyword>
<sequence>MKSCHTLKKQSIVHRKQHTNQEEHQNNVVVILCLFPIFRLRETYLWKLNNKSTAIASKLHDNFKQYTGPPSYLQIYFIVILDMYLVLHTTYICIDHLYN</sequence>